<dbReference type="SMART" id="SM00248">
    <property type="entry name" value="ANK"/>
    <property type="match status" value="1"/>
</dbReference>
<dbReference type="GO" id="GO:0003676">
    <property type="term" value="F:nucleic acid binding"/>
    <property type="evidence" value="ECO:0007669"/>
    <property type="project" value="InterPro"/>
</dbReference>
<dbReference type="Gene3D" id="1.25.40.20">
    <property type="entry name" value="Ankyrin repeat-containing domain"/>
    <property type="match status" value="1"/>
</dbReference>
<evidence type="ECO:0000313" key="4">
    <source>
        <dbReference type="Proteomes" id="UP000054826"/>
    </source>
</evidence>
<name>A0A0V1K8Y6_TRIPS</name>
<evidence type="ECO:0000313" key="3">
    <source>
        <dbReference type="EMBL" id="KRZ43690.1"/>
    </source>
</evidence>
<dbReference type="Pfam" id="PF01585">
    <property type="entry name" value="G-patch"/>
    <property type="match status" value="1"/>
</dbReference>
<evidence type="ECO:0000259" key="2">
    <source>
        <dbReference type="PROSITE" id="PS50174"/>
    </source>
</evidence>
<feature type="repeat" description="ANK" evidence="1">
    <location>
        <begin position="134"/>
        <end position="166"/>
    </location>
</feature>
<proteinExistence type="predicted"/>
<dbReference type="PROSITE" id="PS50088">
    <property type="entry name" value="ANK_REPEAT"/>
    <property type="match status" value="1"/>
</dbReference>
<dbReference type="InterPro" id="IPR036770">
    <property type="entry name" value="Ankyrin_rpt-contain_sf"/>
</dbReference>
<dbReference type="SMART" id="SM00443">
    <property type="entry name" value="G_patch"/>
    <property type="match status" value="1"/>
</dbReference>
<reference evidence="3 4" key="1">
    <citation type="submission" date="2015-01" db="EMBL/GenBank/DDBJ databases">
        <title>Evolution of Trichinella species and genotypes.</title>
        <authorList>
            <person name="Korhonen P.K."/>
            <person name="Edoardo P."/>
            <person name="Giuseppe L.R."/>
            <person name="Gasser R.B."/>
        </authorList>
    </citation>
    <scope>NUCLEOTIDE SEQUENCE [LARGE SCALE GENOMIC DNA]</scope>
    <source>
        <strain evidence="3">ISS176</strain>
    </source>
</reference>
<dbReference type="Proteomes" id="UP000054826">
    <property type="component" value="Unassembled WGS sequence"/>
</dbReference>
<dbReference type="InterPro" id="IPR039146">
    <property type="entry name" value="GPANK1"/>
</dbReference>
<dbReference type="InterPro" id="IPR002110">
    <property type="entry name" value="Ankyrin_rpt"/>
</dbReference>
<protein>
    <submittedName>
        <fullName evidence="3">G patch domain and ankyrin repeat-containing protein 1-like protein</fullName>
    </submittedName>
</protein>
<dbReference type="SUPFAM" id="SSF48403">
    <property type="entry name" value="Ankyrin repeat"/>
    <property type="match status" value="1"/>
</dbReference>
<feature type="domain" description="G-patch" evidence="2">
    <location>
        <begin position="259"/>
        <end position="305"/>
    </location>
</feature>
<dbReference type="PANTHER" id="PTHR20923">
    <property type="entry name" value="BAT4 PROTEIN-RELATED"/>
    <property type="match status" value="1"/>
</dbReference>
<accession>A0A0V1K8Y6</accession>
<dbReference type="Pfam" id="PF12796">
    <property type="entry name" value="Ank_2"/>
    <property type="match status" value="1"/>
</dbReference>
<dbReference type="PANTHER" id="PTHR20923:SF1">
    <property type="entry name" value="G PATCH DOMAIN AND ANKYRIN REPEAT-CONTAINING PROTEIN 1"/>
    <property type="match status" value="1"/>
</dbReference>
<dbReference type="PROSITE" id="PS50174">
    <property type="entry name" value="G_PATCH"/>
    <property type="match status" value="1"/>
</dbReference>
<keyword evidence="1" id="KW-0040">ANK repeat</keyword>
<dbReference type="InterPro" id="IPR000467">
    <property type="entry name" value="G_patch_dom"/>
</dbReference>
<dbReference type="EMBL" id="JYDV01000008">
    <property type="protein sequence ID" value="KRZ43690.1"/>
    <property type="molecule type" value="Genomic_DNA"/>
</dbReference>
<dbReference type="AlphaFoldDB" id="A0A0V1K8Y6"/>
<gene>
    <name evidence="3" type="ORF">T4C_3611</name>
</gene>
<sequence>MIHSTVTVAFSLMFLPFDKVKFVSGSEKPPISTSSRDEQSNSSTVNGDEIRRFYVKELPCCSSDYKNFPDKLSTHYQVKATRKHVERRCLPTSSSSSRSTALNRFFKAASEGDNDALLNCLLKDRIGINETDDFRWTALMCAAYAGHLNTVMFLLQYGAEPEIKNQKAKTASNLAADNGQYHIENLLKEFLLERQRLQSSVSDSGFAEASTAAINVEQQVENFCTSCNRPYSDPHHHTSTGHLFQTWQIDLQPCFSINSSNIGYKMMVKSGWKETTGLGKEEKGRHYPVKTALKRDRYGLGLKKQKCRISHFSAFDSTAVVTVKKPSVQPSLGKKSAYLKNEKDRHIARTFRRQFYSDVD</sequence>
<evidence type="ECO:0000256" key="1">
    <source>
        <dbReference type="PROSITE-ProRule" id="PRU00023"/>
    </source>
</evidence>
<organism evidence="3 4">
    <name type="scientific">Trichinella pseudospiralis</name>
    <name type="common">Parasitic roundworm</name>
    <dbReference type="NCBI Taxonomy" id="6337"/>
    <lineage>
        <taxon>Eukaryota</taxon>
        <taxon>Metazoa</taxon>
        <taxon>Ecdysozoa</taxon>
        <taxon>Nematoda</taxon>
        <taxon>Enoplea</taxon>
        <taxon>Dorylaimia</taxon>
        <taxon>Trichinellida</taxon>
        <taxon>Trichinellidae</taxon>
        <taxon>Trichinella</taxon>
    </lineage>
</organism>
<comment type="caution">
    <text evidence="3">The sequence shown here is derived from an EMBL/GenBank/DDBJ whole genome shotgun (WGS) entry which is preliminary data.</text>
</comment>